<proteinExistence type="predicted"/>
<evidence type="ECO:0000256" key="1">
    <source>
        <dbReference type="SAM" id="MobiDB-lite"/>
    </source>
</evidence>
<protein>
    <recommendedName>
        <fullName evidence="4">Lipoprotein</fullName>
    </recommendedName>
</protein>
<dbReference type="EMBL" id="CP015017">
    <property type="protein sequence ID" value="APC01503.1"/>
    <property type="molecule type" value="Genomic_DNA"/>
</dbReference>
<organism evidence="2 3">
    <name type="scientific">Polynucleobacter asymbioticus</name>
    <dbReference type="NCBI Taxonomy" id="576611"/>
    <lineage>
        <taxon>Bacteria</taxon>
        <taxon>Pseudomonadati</taxon>
        <taxon>Pseudomonadota</taxon>
        <taxon>Betaproteobacteria</taxon>
        <taxon>Burkholderiales</taxon>
        <taxon>Burkholderiaceae</taxon>
        <taxon>Polynucleobacter</taxon>
    </lineage>
</organism>
<dbReference type="AlphaFoldDB" id="A0AAC9IVK8"/>
<feature type="region of interest" description="Disordered" evidence="1">
    <location>
        <begin position="139"/>
        <end position="173"/>
    </location>
</feature>
<accession>A0AAC9IVK8</accession>
<evidence type="ECO:0000313" key="3">
    <source>
        <dbReference type="Proteomes" id="UP000182060"/>
    </source>
</evidence>
<sequence>MDQHDQKGVIVQISKLTVLCCASASFALLLGCASKPLVQPEQAIVGQVPADPPKNPVINAEVLKTESKSIAVTDIYFKKEGKNLTYIEETRTTSDNNTNSVITPKVIEVDADKANASALTGGPNSSALPVKFTNLADPSATAPGTAVPPTPAQDPAASNSASSTSSANTLTQKKSGYQSNIEYGELRYLANPIRGLLIKSGYKVVQAKPSVATPNQDDEYFDIVKRIKAGDFGDANYVLYGVLAEISVTDNVDDIPGTKSTSQQVALEVTVDFNVVDTQTNQIVASFIASGDGKEVRIDGKDNNFKPSMAKLMKLASLDLAEDVRKHLADQNFITNNPGSAGQMRNLKRRLDDDPATLKVYK</sequence>
<name>A0AAC9IVK8_9BURK</name>
<reference evidence="2" key="1">
    <citation type="journal article" date="2017" name="Appl. Environ. Microbiol.">
        <title>Microdiversification of a pelagic Polynucleobacter species is mainly driven by acquisition of genomic islands from a partially interspecific gene pool.</title>
        <authorList>
            <person name="Hoetzinger M."/>
            <person name="Hahn M.W."/>
            <person name="Jezberova J."/>
            <person name="Schmidt J."/>
            <person name="Koll U."/>
        </authorList>
    </citation>
    <scope>NUCLEOTIDE SEQUENCE</scope>
    <source>
        <strain evidence="2">MWH-RechtKol4</strain>
    </source>
</reference>
<feature type="compositionally biased region" description="Low complexity" evidence="1">
    <location>
        <begin position="156"/>
        <end position="169"/>
    </location>
</feature>
<gene>
    <name evidence="2" type="ORF">AOC25_07680</name>
</gene>
<evidence type="ECO:0008006" key="4">
    <source>
        <dbReference type="Google" id="ProtNLM"/>
    </source>
</evidence>
<dbReference type="RefSeq" id="WP_071539476.1">
    <property type="nucleotide sequence ID" value="NZ_CP015016.1"/>
</dbReference>
<evidence type="ECO:0000313" key="2">
    <source>
        <dbReference type="EMBL" id="APC01503.1"/>
    </source>
</evidence>
<dbReference type="Proteomes" id="UP000182060">
    <property type="component" value="Chromosome"/>
</dbReference>
<dbReference type="PROSITE" id="PS51257">
    <property type="entry name" value="PROKAR_LIPOPROTEIN"/>
    <property type="match status" value="1"/>
</dbReference>